<dbReference type="Proteomes" id="UP001595916">
    <property type="component" value="Unassembled WGS sequence"/>
</dbReference>
<evidence type="ECO:0000313" key="3">
    <source>
        <dbReference type="Proteomes" id="UP001595916"/>
    </source>
</evidence>
<organism evidence="2 3">
    <name type="scientific">Filifactor villosus</name>
    <dbReference type="NCBI Taxonomy" id="29374"/>
    <lineage>
        <taxon>Bacteria</taxon>
        <taxon>Bacillati</taxon>
        <taxon>Bacillota</taxon>
        <taxon>Clostridia</taxon>
        <taxon>Peptostreptococcales</taxon>
        <taxon>Filifactoraceae</taxon>
        <taxon>Filifactor</taxon>
    </lineage>
</organism>
<comment type="caution">
    <text evidence="2">The sequence shown here is derived from an EMBL/GenBank/DDBJ whole genome shotgun (WGS) entry which is preliminary data.</text>
</comment>
<sequence length="503" mass="58641">MGVFDLFKRKERTKIPLIYYREFEVEGREAYEEEFAFDYARNIILFAQRMHEVGTLEEEDVVSFSIPKILSQVQSWGLLTKIHPPTLVDTVTVVFGADYINMCVRDMEGGVCLLPPQLVFYHSSKEKNYYLSLVGESLDWKENTIDESESENRAEIIRKSRGPKFSLRDTSELQISFYILFSFLKYMTMTSIKQKGYDKPIQVLDSLFEGGGLYESLNQYFALNTEKKNDYPQAHRAKSFDALVEQLLRKRTAVLNLKGATFESLIMEAGDLYVLDSTDYENRFALIEDLQRQAQRRGENLWIWKRGGFSTSILFLCGKKDQEGLSEGPMILCPFSSDLKLAYRDELHRETKLRRMAKTLYPLFGVEDIEEAMMKITGEELIDSYLYKNDFLAEFDWEEDIHYSLYHLLDKRGMADLLENSVIDGRTLDDRLLDEDGEATVYDRVTAYADLIRERGSLLFCIDDKEEEFFVFGLVKSRDSEKFVELMEEAEKSIEIEGYKVFY</sequence>
<reference evidence="3" key="1">
    <citation type="journal article" date="2019" name="Int. J. Syst. Evol. Microbiol.">
        <title>The Global Catalogue of Microorganisms (GCM) 10K type strain sequencing project: providing services to taxonomists for standard genome sequencing and annotation.</title>
        <authorList>
            <consortium name="The Broad Institute Genomics Platform"/>
            <consortium name="The Broad Institute Genome Sequencing Center for Infectious Disease"/>
            <person name="Wu L."/>
            <person name="Ma J."/>
        </authorList>
    </citation>
    <scope>NUCLEOTIDE SEQUENCE [LARGE SCALE GENOMIC DNA]</scope>
    <source>
        <strain evidence="3">CCUG 46385</strain>
    </source>
</reference>
<accession>A0ABV9QN49</accession>
<protein>
    <recommendedName>
        <fullName evidence="1">DUF6630 domain-containing protein</fullName>
    </recommendedName>
</protein>
<evidence type="ECO:0000313" key="2">
    <source>
        <dbReference type="EMBL" id="MFC4805368.1"/>
    </source>
</evidence>
<proteinExistence type="predicted"/>
<keyword evidence="3" id="KW-1185">Reference proteome</keyword>
<dbReference type="EMBL" id="JBHSHL010000046">
    <property type="protein sequence ID" value="MFC4805368.1"/>
    <property type="molecule type" value="Genomic_DNA"/>
</dbReference>
<dbReference type="Pfam" id="PF20335">
    <property type="entry name" value="DUF6630"/>
    <property type="match status" value="1"/>
</dbReference>
<dbReference type="InterPro" id="IPR046582">
    <property type="entry name" value="DUF6630"/>
</dbReference>
<feature type="domain" description="DUF6630" evidence="1">
    <location>
        <begin position="378"/>
        <end position="494"/>
    </location>
</feature>
<gene>
    <name evidence="2" type="ORF">ACFO4R_09765</name>
</gene>
<dbReference type="RefSeq" id="WP_379788927.1">
    <property type="nucleotide sequence ID" value="NZ_JBHSHL010000046.1"/>
</dbReference>
<evidence type="ECO:0000259" key="1">
    <source>
        <dbReference type="Pfam" id="PF20335"/>
    </source>
</evidence>
<name>A0ABV9QN49_9FIRM</name>